<feature type="domain" description="Glycosyltransferase subfamily 4-like N-terminal" evidence="4">
    <location>
        <begin position="4"/>
        <end position="148"/>
    </location>
</feature>
<dbReference type="PANTHER" id="PTHR12526">
    <property type="entry name" value="GLYCOSYLTRANSFERASE"/>
    <property type="match status" value="1"/>
</dbReference>
<organism evidence="5 6">
    <name type="scientific">Gimesia alba</name>
    <dbReference type="NCBI Taxonomy" id="2527973"/>
    <lineage>
        <taxon>Bacteria</taxon>
        <taxon>Pseudomonadati</taxon>
        <taxon>Planctomycetota</taxon>
        <taxon>Planctomycetia</taxon>
        <taxon>Planctomycetales</taxon>
        <taxon>Planctomycetaceae</taxon>
        <taxon>Gimesia</taxon>
    </lineage>
</organism>
<keyword evidence="1 5" id="KW-0328">Glycosyltransferase</keyword>
<name>A0A517RP92_9PLAN</name>
<proteinExistence type="predicted"/>
<evidence type="ECO:0000313" key="5">
    <source>
        <dbReference type="EMBL" id="QDT45642.1"/>
    </source>
</evidence>
<protein>
    <submittedName>
        <fullName evidence="5">Lipopolysaccharide core biosynthesis protein RfaG</fullName>
        <ecNumber evidence="5">2.4.-.-</ecNumber>
    </submittedName>
</protein>
<dbReference type="InterPro" id="IPR001296">
    <property type="entry name" value="Glyco_trans_1"/>
</dbReference>
<dbReference type="KEGG" id="gaz:Pan241w_57680"/>
<feature type="domain" description="Glycosyl transferase family 1" evidence="3">
    <location>
        <begin position="158"/>
        <end position="331"/>
    </location>
</feature>
<dbReference type="Proteomes" id="UP000317171">
    <property type="component" value="Chromosome"/>
</dbReference>
<dbReference type="Gene3D" id="3.40.50.2000">
    <property type="entry name" value="Glycogen Phosphorylase B"/>
    <property type="match status" value="2"/>
</dbReference>
<dbReference type="EC" id="2.4.-.-" evidence="5"/>
<dbReference type="PANTHER" id="PTHR12526:SF510">
    <property type="entry name" value="D-INOSITOL 3-PHOSPHATE GLYCOSYLTRANSFERASE"/>
    <property type="match status" value="1"/>
</dbReference>
<dbReference type="GO" id="GO:0016757">
    <property type="term" value="F:glycosyltransferase activity"/>
    <property type="evidence" value="ECO:0007669"/>
    <property type="project" value="UniProtKB-KW"/>
</dbReference>
<reference evidence="5 6" key="1">
    <citation type="submission" date="2019-02" db="EMBL/GenBank/DDBJ databases">
        <title>Deep-cultivation of Planctomycetes and their phenomic and genomic characterization uncovers novel biology.</title>
        <authorList>
            <person name="Wiegand S."/>
            <person name="Jogler M."/>
            <person name="Boedeker C."/>
            <person name="Pinto D."/>
            <person name="Vollmers J."/>
            <person name="Rivas-Marin E."/>
            <person name="Kohn T."/>
            <person name="Peeters S.H."/>
            <person name="Heuer A."/>
            <person name="Rast P."/>
            <person name="Oberbeckmann S."/>
            <person name="Bunk B."/>
            <person name="Jeske O."/>
            <person name="Meyerdierks A."/>
            <person name="Storesund J.E."/>
            <person name="Kallscheuer N."/>
            <person name="Luecker S."/>
            <person name="Lage O.M."/>
            <person name="Pohl T."/>
            <person name="Merkel B.J."/>
            <person name="Hornburger P."/>
            <person name="Mueller R.-W."/>
            <person name="Bruemmer F."/>
            <person name="Labrenz M."/>
            <person name="Spormann A.M."/>
            <person name="Op den Camp H."/>
            <person name="Overmann J."/>
            <person name="Amann R."/>
            <person name="Jetten M.S.M."/>
            <person name="Mascher T."/>
            <person name="Medema M.H."/>
            <person name="Devos D.P."/>
            <person name="Kaster A.-K."/>
            <person name="Ovreas L."/>
            <person name="Rohde M."/>
            <person name="Galperin M.Y."/>
            <person name="Jogler C."/>
        </authorList>
    </citation>
    <scope>NUCLEOTIDE SEQUENCE [LARGE SCALE GENOMIC DNA]</scope>
    <source>
        <strain evidence="5 6">Pan241w</strain>
    </source>
</reference>
<dbReference type="InterPro" id="IPR028098">
    <property type="entry name" value="Glyco_trans_4-like_N"/>
</dbReference>
<sequence length="354" mass="38468">MLSVLARLHGRSFEFTAFCPAESPLAAQLAALNIECHPVSFHDRDGQRLAREDIAAQMLPTLQVGGFDLLHANSLSMSRLTGAFATRWPVPCSGHLRDIMKLSKATIRDLNQNRCLVAVSEATRAFHIAQGLAPERVTVCYNGVDVKRFQPRPATGALKQELGLPDEARLCLTIGQLGLRKGQDVLAEAAALLAAQGDQSTHFVLVGERNSQKQESIDYDREITTAFAQPGLKGRLHRLGYREDIPWLMNEADLLVHPAKQEPLGRVLLEAIASGLPIAATDVGGTAEIVTHEVSALLVPASNARALADAIKRTLSDRSLSESLAEAARQRALEQFTGEQAAERMASFWQELCG</sequence>
<gene>
    <name evidence="5" type="primary">rfaG</name>
    <name evidence="5" type="ORF">Pan241w_57680</name>
</gene>
<dbReference type="AlphaFoldDB" id="A0A517RP92"/>
<evidence type="ECO:0000256" key="2">
    <source>
        <dbReference type="ARBA" id="ARBA00022679"/>
    </source>
</evidence>
<dbReference type="CDD" id="cd03801">
    <property type="entry name" value="GT4_PimA-like"/>
    <property type="match status" value="1"/>
</dbReference>
<evidence type="ECO:0000259" key="3">
    <source>
        <dbReference type="Pfam" id="PF00534"/>
    </source>
</evidence>
<evidence type="ECO:0000313" key="6">
    <source>
        <dbReference type="Proteomes" id="UP000317171"/>
    </source>
</evidence>
<evidence type="ECO:0000256" key="1">
    <source>
        <dbReference type="ARBA" id="ARBA00022676"/>
    </source>
</evidence>
<keyword evidence="6" id="KW-1185">Reference proteome</keyword>
<dbReference type="SUPFAM" id="SSF53756">
    <property type="entry name" value="UDP-Glycosyltransferase/glycogen phosphorylase"/>
    <property type="match status" value="1"/>
</dbReference>
<dbReference type="Pfam" id="PF13439">
    <property type="entry name" value="Glyco_transf_4"/>
    <property type="match status" value="1"/>
</dbReference>
<dbReference type="EMBL" id="CP036269">
    <property type="protein sequence ID" value="QDT45642.1"/>
    <property type="molecule type" value="Genomic_DNA"/>
</dbReference>
<keyword evidence="2 5" id="KW-0808">Transferase</keyword>
<accession>A0A517RP92</accession>
<dbReference type="Pfam" id="PF00534">
    <property type="entry name" value="Glycos_transf_1"/>
    <property type="match status" value="1"/>
</dbReference>
<evidence type="ECO:0000259" key="4">
    <source>
        <dbReference type="Pfam" id="PF13439"/>
    </source>
</evidence>